<feature type="domain" description="Solute-binding protein family 3/N-terminal" evidence="4">
    <location>
        <begin position="22"/>
        <end position="243"/>
    </location>
</feature>
<organism evidence="5 6">
    <name type="scientific">Vibrio aquaticus</name>
    <dbReference type="NCBI Taxonomy" id="2496559"/>
    <lineage>
        <taxon>Bacteria</taxon>
        <taxon>Pseudomonadati</taxon>
        <taxon>Pseudomonadota</taxon>
        <taxon>Gammaproteobacteria</taxon>
        <taxon>Vibrionales</taxon>
        <taxon>Vibrionaceae</taxon>
        <taxon>Vibrio</taxon>
    </lineage>
</organism>
<evidence type="ECO:0000313" key="6">
    <source>
        <dbReference type="Proteomes" id="UP000268973"/>
    </source>
</evidence>
<dbReference type="SUPFAM" id="SSF53850">
    <property type="entry name" value="Periplasmic binding protein-like II"/>
    <property type="match status" value="1"/>
</dbReference>
<keyword evidence="2 3" id="KW-0732">Signal</keyword>
<name>A0A432D1J9_9VIBR</name>
<sequence>MFTRALILFTLLVLPAHAQMPVNVVWTIQDEWPPYIIDSDSKNGLAHDIISEAFADQGYQIKNTIKPWSRALREVMTQRFDIALTVWKSSERLVFLSFSDPYLTNSLVFVTLKGNRFDYSGLPSLTDKRIGVLRGYAYDDTFLQAENFDRMESDSLATNVRKLKANRIDALIADKIFFRWYVKTNQMDINDFELVAQPLAVNPLHIAISREHPKREEILSAFNAGLKALQQSGRIAELIEQYQ</sequence>
<dbReference type="AlphaFoldDB" id="A0A432D1J9"/>
<gene>
    <name evidence="5" type="ORF">EJ063_03230</name>
</gene>
<reference evidence="5 6" key="1">
    <citation type="submission" date="2018-12" db="EMBL/GenBank/DDBJ databases">
        <title>Vibrio sp. isolated from China Sea.</title>
        <authorList>
            <person name="Li Y."/>
        </authorList>
    </citation>
    <scope>NUCLEOTIDE SEQUENCE [LARGE SCALE GENOMIC DNA]</scope>
    <source>
        <strain evidence="5 6">BEI207</strain>
    </source>
</reference>
<dbReference type="PANTHER" id="PTHR35936">
    <property type="entry name" value="MEMBRANE-BOUND LYTIC MUREIN TRANSGLYCOSYLASE F"/>
    <property type="match status" value="1"/>
</dbReference>
<dbReference type="OrthoDB" id="2081943at2"/>
<dbReference type="Proteomes" id="UP000268973">
    <property type="component" value="Unassembled WGS sequence"/>
</dbReference>
<feature type="chain" id="PRO_5019587644" evidence="3">
    <location>
        <begin position="19"/>
        <end position="243"/>
    </location>
</feature>
<dbReference type="InterPro" id="IPR001638">
    <property type="entry name" value="Solute-binding_3/MltF_N"/>
</dbReference>
<dbReference type="RefSeq" id="WP_126572563.1">
    <property type="nucleotide sequence ID" value="NZ_RXZH01000001.1"/>
</dbReference>
<dbReference type="PANTHER" id="PTHR35936:SF25">
    <property type="entry name" value="ABC TRANSPORTER SUBSTRATE-BINDING PROTEIN"/>
    <property type="match status" value="1"/>
</dbReference>
<feature type="signal peptide" evidence="3">
    <location>
        <begin position="1"/>
        <end position="18"/>
    </location>
</feature>
<keyword evidence="6" id="KW-1185">Reference proteome</keyword>
<evidence type="ECO:0000256" key="1">
    <source>
        <dbReference type="ARBA" id="ARBA00010333"/>
    </source>
</evidence>
<dbReference type="SMART" id="SM00062">
    <property type="entry name" value="PBPb"/>
    <property type="match status" value="1"/>
</dbReference>
<evidence type="ECO:0000256" key="3">
    <source>
        <dbReference type="SAM" id="SignalP"/>
    </source>
</evidence>
<dbReference type="Pfam" id="PF00497">
    <property type="entry name" value="SBP_bac_3"/>
    <property type="match status" value="1"/>
</dbReference>
<dbReference type="Gene3D" id="3.40.190.10">
    <property type="entry name" value="Periplasmic binding protein-like II"/>
    <property type="match status" value="2"/>
</dbReference>
<comment type="similarity">
    <text evidence="1">Belongs to the bacterial solute-binding protein 3 family.</text>
</comment>
<evidence type="ECO:0000259" key="4">
    <source>
        <dbReference type="SMART" id="SM00062"/>
    </source>
</evidence>
<evidence type="ECO:0000256" key="2">
    <source>
        <dbReference type="ARBA" id="ARBA00022729"/>
    </source>
</evidence>
<accession>A0A432D1J9</accession>
<protein>
    <submittedName>
        <fullName evidence="5">Transporter substrate-binding domain-containing protein</fullName>
    </submittedName>
</protein>
<evidence type="ECO:0000313" key="5">
    <source>
        <dbReference type="EMBL" id="RTZ17813.1"/>
    </source>
</evidence>
<dbReference type="EMBL" id="RXZH01000001">
    <property type="protein sequence ID" value="RTZ17813.1"/>
    <property type="molecule type" value="Genomic_DNA"/>
</dbReference>
<proteinExistence type="inferred from homology"/>
<comment type="caution">
    <text evidence="5">The sequence shown here is derived from an EMBL/GenBank/DDBJ whole genome shotgun (WGS) entry which is preliminary data.</text>
</comment>